<name>A0A9X2MJX4_9FIRM</name>
<dbReference type="Gene3D" id="3.30.980.10">
    <property type="entry name" value="Threonyl-trna Synthetase, Chain A, domain 2"/>
    <property type="match status" value="1"/>
</dbReference>
<dbReference type="Proteomes" id="UP001142078">
    <property type="component" value="Unassembled WGS sequence"/>
</dbReference>
<dbReference type="GO" id="GO:0005524">
    <property type="term" value="F:ATP binding"/>
    <property type="evidence" value="ECO:0007669"/>
    <property type="project" value="InterPro"/>
</dbReference>
<evidence type="ECO:0000256" key="3">
    <source>
        <dbReference type="ARBA" id="ARBA00022833"/>
    </source>
</evidence>
<dbReference type="RefSeq" id="WP_050069769.1">
    <property type="nucleotide sequence ID" value="NZ_CABKTM010000026.1"/>
</dbReference>
<dbReference type="GO" id="GO:0043039">
    <property type="term" value="P:tRNA aminoacylation"/>
    <property type="evidence" value="ECO:0007669"/>
    <property type="project" value="InterPro"/>
</dbReference>
<gene>
    <name evidence="6" type="ORF">NSA23_12750</name>
</gene>
<dbReference type="Gene3D" id="3.10.310.40">
    <property type="match status" value="1"/>
</dbReference>
<dbReference type="GO" id="GO:0004812">
    <property type="term" value="F:aminoacyl-tRNA ligase activity"/>
    <property type="evidence" value="ECO:0007669"/>
    <property type="project" value="InterPro"/>
</dbReference>
<keyword evidence="2" id="KW-0479">Metal-binding</keyword>
<reference evidence="6" key="1">
    <citation type="submission" date="2022-07" db="EMBL/GenBank/DDBJ databases">
        <title>Enhanced cultured diversity of the mouse gut microbiota enables custom-made synthetic communities.</title>
        <authorList>
            <person name="Afrizal A."/>
        </authorList>
    </citation>
    <scope>NUCLEOTIDE SEQUENCE</scope>
    <source>
        <strain evidence="6">DSM 29482</strain>
    </source>
</reference>
<evidence type="ECO:0000313" key="7">
    <source>
        <dbReference type="Proteomes" id="UP001142078"/>
    </source>
</evidence>
<dbReference type="Pfam" id="PF07973">
    <property type="entry name" value="tRNA_SAD"/>
    <property type="match status" value="1"/>
</dbReference>
<dbReference type="Gene3D" id="2.40.30.130">
    <property type="match status" value="1"/>
</dbReference>
<dbReference type="SMART" id="SM00863">
    <property type="entry name" value="tRNA_SAD"/>
    <property type="match status" value="1"/>
</dbReference>
<dbReference type="InterPro" id="IPR018163">
    <property type="entry name" value="Thr/Ala-tRNA-synth_IIc_edit"/>
</dbReference>
<dbReference type="OrthoDB" id="9812949at2"/>
<dbReference type="GO" id="GO:0002161">
    <property type="term" value="F:aminoacyl-tRNA deacylase activity"/>
    <property type="evidence" value="ECO:0007669"/>
    <property type="project" value="UniProtKB-ARBA"/>
</dbReference>
<comment type="caution">
    <text evidence="6">The sequence shown here is derived from an EMBL/GenBank/DDBJ whole genome shotgun (WGS) entry which is preliminary data.</text>
</comment>
<evidence type="ECO:0000259" key="5">
    <source>
        <dbReference type="SMART" id="SM00863"/>
    </source>
</evidence>
<keyword evidence="4" id="KW-0175">Coiled coil</keyword>
<protein>
    <submittedName>
        <fullName evidence="6">DHHA1 domain-containing protein</fullName>
    </submittedName>
</protein>
<dbReference type="InterPro" id="IPR012947">
    <property type="entry name" value="tRNA_SAD"/>
</dbReference>
<dbReference type="InterPro" id="IPR009000">
    <property type="entry name" value="Transl_B-barrel_sf"/>
</dbReference>
<comment type="cofactor">
    <cofactor evidence="1">
        <name>Zn(2+)</name>
        <dbReference type="ChEBI" id="CHEBI:29105"/>
    </cofactor>
</comment>
<dbReference type="SUPFAM" id="SSF50447">
    <property type="entry name" value="Translation proteins"/>
    <property type="match status" value="1"/>
</dbReference>
<dbReference type="SUPFAM" id="SSF55186">
    <property type="entry name" value="ThrRS/AlaRS common domain"/>
    <property type="match status" value="1"/>
</dbReference>
<sequence>MTERIYLENPYLREINARVIDKQYIDNKFYLKLDRTIFYPNLKGGQPRDKGTINGLEVIDVYEDEKDIVHVIGENIFSDRVQLSIDWNTRLDYMQQHSGQHLISSIFYKLYNAETVGFYIGKTCVYIDITIAELKKEDVIRVENFANNVIYSNFDIKTYTMGKGDVERIPIRKDPDIDSDIRIIEIDGMDYSPCSGTHHRSTGEIGMIKIRNWKKYKGNIRVEFVCGKRALKDYTWKNDCINNISTLLSSKDIDSYKKVENLYYEKEKLKKENRNLKEKLLKYMSKELLKKRIDIGNVKIIYNIFNEESFKEISYITTILKEDKNIICLFGMENEDKCQFILSRSKNIDINMGRLFKEIEKSKNIKGGGNAERVQGKCEKADLKYILNSSFKLIESSIKEKVTPNN</sequence>
<feature type="domain" description="Threonyl/alanyl tRNA synthetase SAD" evidence="5">
    <location>
        <begin position="181"/>
        <end position="223"/>
    </location>
</feature>
<dbReference type="InterPro" id="IPR051335">
    <property type="entry name" value="Alanyl-tRNA_Editing_Enzymes"/>
</dbReference>
<evidence type="ECO:0000256" key="4">
    <source>
        <dbReference type="SAM" id="Coils"/>
    </source>
</evidence>
<proteinExistence type="predicted"/>
<dbReference type="PANTHER" id="PTHR43462">
    <property type="entry name" value="ALANYL-TRNA EDITING PROTEIN"/>
    <property type="match status" value="1"/>
</dbReference>
<keyword evidence="7" id="KW-1185">Reference proteome</keyword>
<keyword evidence="3" id="KW-0862">Zinc</keyword>
<dbReference type="GO" id="GO:0046872">
    <property type="term" value="F:metal ion binding"/>
    <property type="evidence" value="ECO:0007669"/>
    <property type="project" value="UniProtKB-KW"/>
</dbReference>
<dbReference type="PANTHER" id="PTHR43462:SF1">
    <property type="entry name" value="ALANYL-TRNA EDITING PROTEIN AARSD1"/>
    <property type="match status" value="1"/>
</dbReference>
<evidence type="ECO:0000256" key="2">
    <source>
        <dbReference type="ARBA" id="ARBA00022723"/>
    </source>
</evidence>
<dbReference type="EMBL" id="JANJZL010000010">
    <property type="protein sequence ID" value="MCR2044974.1"/>
    <property type="molecule type" value="Genomic_DNA"/>
</dbReference>
<accession>A0A9X2MJX4</accession>
<feature type="coiled-coil region" evidence="4">
    <location>
        <begin position="259"/>
        <end position="286"/>
    </location>
</feature>
<organism evidence="6 7">
    <name type="scientific">Anaerosalibacter massiliensis</name>
    <dbReference type="NCBI Taxonomy" id="1347392"/>
    <lineage>
        <taxon>Bacteria</taxon>
        <taxon>Bacillati</taxon>
        <taxon>Bacillota</taxon>
        <taxon>Tissierellia</taxon>
        <taxon>Tissierellales</taxon>
        <taxon>Sporanaerobacteraceae</taxon>
        <taxon>Anaerosalibacter</taxon>
    </lineage>
</organism>
<evidence type="ECO:0000256" key="1">
    <source>
        <dbReference type="ARBA" id="ARBA00001947"/>
    </source>
</evidence>
<evidence type="ECO:0000313" key="6">
    <source>
        <dbReference type="EMBL" id="MCR2044974.1"/>
    </source>
</evidence>
<dbReference type="AlphaFoldDB" id="A0A9X2MJX4"/>